<evidence type="ECO:0000313" key="2">
    <source>
        <dbReference type="EMBL" id="MFC5463665.1"/>
    </source>
</evidence>
<evidence type="ECO:0000313" key="3">
    <source>
        <dbReference type="Proteomes" id="UP001596147"/>
    </source>
</evidence>
<reference evidence="3" key="1">
    <citation type="journal article" date="2019" name="Int. J. Syst. Evol. Microbiol.">
        <title>The Global Catalogue of Microorganisms (GCM) 10K type strain sequencing project: providing services to taxonomists for standard genome sequencing and annotation.</title>
        <authorList>
            <consortium name="The Broad Institute Genomics Platform"/>
            <consortium name="The Broad Institute Genome Sequencing Center for Infectious Disease"/>
            <person name="Wu L."/>
            <person name="Ma J."/>
        </authorList>
    </citation>
    <scope>NUCLEOTIDE SEQUENCE [LARGE SCALE GENOMIC DNA]</scope>
    <source>
        <strain evidence="3">CGMCC 1.12237</strain>
    </source>
</reference>
<dbReference type="RefSeq" id="WP_382347448.1">
    <property type="nucleotide sequence ID" value="NZ_JBHSMC010000001.1"/>
</dbReference>
<feature type="transmembrane region" description="Helical" evidence="1">
    <location>
        <begin position="6"/>
        <end position="23"/>
    </location>
</feature>
<organism evidence="2 3">
    <name type="scientific">Lederbergia graminis</name>
    <dbReference type="NCBI Taxonomy" id="735518"/>
    <lineage>
        <taxon>Bacteria</taxon>
        <taxon>Bacillati</taxon>
        <taxon>Bacillota</taxon>
        <taxon>Bacilli</taxon>
        <taxon>Bacillales</taxon>
        <taxon>Bacillaceae</taxon>
        <taxon>Lederbergia</taxon>
    </lineage>
</organism>
<sequence>MKKSFQITGIILLLVFITTYTIYKEHENEEKKINNIVGLGSSLGTLKEKYGNAKYISGGYFFEAEHIFVSTPITSTNEELVAHLSINFESTDNPFRTLDEVLELGNTLIPPDAVKKRQNDFIINEDYTETIIEYKSVQLAKLINNQELYGDAEIGTFVLHLVKYTGNELDVGYTELTISTGNPYRERYKGYDFFY</sequence>
<keyword evidence="3" id="KW-1185">Reference proteome</keyword>
<evidence type="ECO:0000256" key="1">
    <source>
        <dbReference type="SAM" id="Phobius"/>
    </source>
</evidence>
<accession>A0ABW0LD96</accession>
<dbReference type="EMBL" id="JBHSMC010000001">
    <property type="protein sequence ID" value="MFC5463665.1"/>
    <property type="molecule type" value="Genomic_DNA"/>
</dbReference>
<proteinExistence type="predicted"/>
<keyword evidence="1" id="KW-0812">Transmembrane</keyword>
<protein>
    <submittedName>
        <fullName evidence="2">Uncharacterized protein</fullName>
    </submittedName>
</protein>
<gene>
    <name evidence="2" type="ORF">ACFPM4_02725</name>
</gene>
<name>A0ABW0LD96_9BACI</name>
<comment type="caution">
    <text evidence="2">The sequence shown here is derived from an EMBL/GenBank/DDBJ whole genome shotgun (WGS) entry which is preliminary data.</text>
</comment>
<keyword evidence="1" id="KW-1133">Transmembrane helix</keyword>
<dbReference type="Proteomes" id="UP001596147">
    <property type="component" value="Unassembled WGS sequence"/>
</dbReference>
<keyword evidence="1" id="KW-0472">Membrane</keyword>